<sequence length="191" mass="20614">MDPAAVTREQMESTRVARFAALDAWTIQDDPIVPQEARDIFLARRLRTVATPAGLEGPFANPSPITDVEGFSLNIAICPPGQGPGLHRHRQTTETFTCLRGRFRVYYGEHGEHETFLDELDTISIPPGVMRGFQNVGDADGHLQVLITGDVRDMNDITLAPSVLEAIAAFGPEVAAAVEATGRTPPVVAAN</sequence>
<dbReference type="Proteomes" id="UP000008229">
    <property type="component" value="Chromosome"/>
</dbReference>
<reference evidence="3" key="2">
    <citation type="submission" date="2010-01" db="EMBL/GenBank/DDBJ databases">
        <title>The complete genome of Conexibacter woesei DSM 14684.</title>
        <authorList>
            <consortium name="US DOE Joint Genome Institute (JGI-PGF)"/>
            <person name="Lucas S."/>
            <person name="Copeland A."/>
            <person name="Lapidus A."/>
            <person name="Glavina del Rio T."/>
            <person name="Dalin E."/>
            <person name="Tice H."/>
            <person name="Bruce D."/>
            <person name="Goodwin L."/>
            <person name="Pitluck S."/>
            <person name="Kyrpides N."/>
            <person name="Mavromatis K."/>
            <person name="Ivanova N."/>
            <person name="Mikhailova N."/>
            <person name="Chertkov O."/>
            <person name="Brettin T."/>
            <person name="Detter J.C."/>
            <person name="Han C."/>
            <person name="Larimer F."/>
            <person name="Land M."/>
            <person name="Hauser L."/>
            <person name="Markowitz V."/>
            <person name="Cheng J.-F."/>
            <person name="Hugenholtz P."/>
            <person name="Woyke T."/>
            <person name="Wu D."/>
            <person name="Pukall R."/>
            <person name="Steenblock K."/>
            <person name="Schneider S."/>
            <person name="Klenk H.-P."/>
            <person name="Eisen J.A."/>
        </authorList>
    </citation>
    <scope>NUCLEOTIDE SEQUENCE [LARGE SCALE GENOMIC DNA]</scope>
    <source>
        <strain evidence="3">DSM 14684 / CIP 108061 / JCM 11494 / NBRC 100937 / ID131577</strain>
    </source>
</reference>
<organism evidence="2 3">
    <name type="scientific">Conexibacter woesei (strain DSM 14684 / CCUG 47730 / CIP 108061 / JCM 11494 / NBRC 100937 / ID131577)</name>
    <dbReference type="NCBI Taxonomy" id="469383"/>
    <lineage>
        <taxon>Bacteria</taxon>
        <taxon>Bacillati</taxon>
        <taxon>Actinomycetota</taxon>
        <taxon>Thermoleophilia</taxon>
        <taxon>Solirubrobacterales</taxon>
        <taxon>Conexibacteraceae</taxon>
        <taxon>Conexibacter</taxon>
    </lineage>
</organism>
<protein>
    <submittedName>
        <fullName evidence="2">Cupin 2 conserved barrel domain protein</fullName>
    </submittedName>
</protein>
<feature type="domain" description="Cupin type-2" evidence="1">
    <location>
        <begin position="78"/>
        <end position="143"/>
    </location>
</feature>
<dbReference type="SUPFAM" id="SSF51182">
    <property type="entry name" value="RmlC-like cupins"/>
    <property type="match status" value="1"/>
</dbReference>
<dbReference type="HOGENOM" id="CLU_1515951_0_0_11"/>
<dbReference type="eggNOG" id="COG0662">
    <property type="taxonomic scope" value="Bacteria"/>
</dbReference>
<dbReference type="RefSeq" id="WP_012934280.1">
    <property type="nucleotide sequence ID" value="NC_013739.1"/>
</dbReference>
<evidence type="ECO:0000313" key="2">
    <source>
        <dbReference type="EMBL" id="ADB51229.1"/>
    </source>
</evidence>
<keyword evidence="3" id="KW-1185">Reference proteome</keyword>
<dbReference type="EMBL" id="CP001854">
    <property type="protein sequence ID" value="ADB51229.1"/>
    <property type="molecule type" value="Genomic_DNA"/>
</dbReference>
<dbReference type="InterPro" id="IPR013096">
    <property type="entry name" value="Cupin_2"/>
</dbReference>
<name>D3FAR6_CONWI</name>
<dbReference type="KEGG" id="cwo:Cwoe_2810"/>
<dbReference type="STRING" id="469383.Cwoe_2810"/>
<evidence type="ECO:0000313" key="3">
    <source>
        <dbReference type="Proteomes" id="UP000008229"/>
    </source>
</evidence>
<dbReference type="AlphaFoldDB" id="D3FAR6"/>
<evidence type="ECO:0000259" key="1">
    <source>
        <dbReference type="Pfam" id="PF07883"/>
    </source>
</evidence>
<dbReference type="Pfam" id="PF07883">
    <property type="entry name" value="Cupin_2"/>
    <property type="match status" value="1"/>
</dbReference>
<dbReference type="Gene3D" id="2.60.120.10">
    <property type="entry name" value="Jelly Rolls"/>
    <property type="match status" value="1"/>
</dbReference>
<dbReference type="InterPro" id="IPR014710">
    <property type="entry name" value="RmlC-like_jellyroll"/>
</dbReference>
<accession>D3FAR6</accession>
<dbReference type="InterPro" id="IPR011051">
    <property type="entry name" value="RmlC_Cupin_sf"/>
</dbReference>
<gene>
    <name evidence="2" type="ordered locus">Cwoe_2810</name>
</gene>
<proteinExistence type="predicted"/>
<dbReference type="OrthoDB" id="6058at2"/>
<reference evidence="2 3" key="1">
    <citation type="journal article" date="2010" name="Stand. Genomic Sci.">
        <title>Complete genome sequence of Conexibacter woesei type strain (ID131577).</title>
        <authorList>
            <person name="Pukall R."/>
            <person name="Lapidus A."/>
            <person name="Glavina Del Rio T."/>
            <person name="Copeland A."/>
            <person name="Tice H."/>
            <person name="Cheng J.-F."/>
            <person name="Lucas S."/>
            <person name="Chen F."/>
            <person name="Nolan M."/>
            <person name="Bruce D."/>
            <person name="Goodwin L."/>
            <person name="Pitluck S."/>
            <person name="Mavromatis K."/>
            <person name="Ivanova N."/>
            <person name="Ovchinnikova G."/>
            <person name="Pati A."/>
            <person name="Chen A."/>
            <person name="Palaniappan K."/>
            <person name="Land M."/>
            <person name="Hauser L."/>
            <person name="Chang Y.-J."/>
            <person name="Jeffries C.D."/>
            <person name="Chain P."/>
            <person name="Meincke L."/>
            <person name="Sims D."/>
            <person name="Brettin T."/>
            <person name="Detter J.C."/>
            <person name="Rohde M."/>
            <person name="Goeker M."/>
            <person name="Bristow J."/>
            <person name="Eisen J.A."/>
            <person name="Markowitz V."/>
            <person name="Kyrpides N.C."/>
            <person name="Klenk H.-P."/>
            <person name="Hugenholtz P."/>
        </authorList>
    </citation>
    <scope>NUCLEOTIDE SEQUENCE [LARGE SCALE GENOMIC DNA]</scope>
    <source>
        <strain evidence="3">DSM 14684 / CIP 108061 / JCM 11494 / NBRC 100937 / ID131577</strain>
    </source>
</reference>